<organism evidence="1">
    <name type="scientific">hydrothermal vent metagenome</name>
    <dbReference type="NCBI Taxonomy" id="652676"/>
    <lineage>
        <taxon>unclassified sequences</taxon>
        <taxon>metagenomes</taxon>
        <taxon>ecological metagenomes</taxon>
    </lineage>
</organism>
<protein>
    <submittedName>
        <fullName evidence="1">Uncharacterized protein</fullName>
    </submittedName>
</protein>
<reference evidence="1" key="1">
    <citation type="submission" date="2018-06" db="EMBL/GenBank/DDBJ databases">
        <authorList>
            <person name="Zhirakovskaya E."/>
        </authorList>
    </citation>
    <scope>NUCLEOTIDE SEQUENCE</scope>
</reference>
<gene>
    <name evidence="1" type="ORF">MNBD_GAMMA18-2156</name>
</gene>
<dbReference type="EMBL" id="UOFP01000036">
    <property type="protein sequence ID" value="VAW84240.1"/>
    <property type="molecule type" value="Genomic_DNA"/>
</dbReference>
<proteinExistence type="predicted"/>
<name>A0A3B0Z5B7_9ZZZZ</name>
<sequence length="55" mass="6549">MTHKKKTEEVNKLIEKKHCHSKFIATKENRKKVKESFDKSRERSMEGKFDGIVEV</sequence>
<evidence type="ECO:0000313" key="1">
    <source>
        <dbReference type="EMBL" id="VAW84240.1"/>
    </source>
</evidence>
<accession>A0A3B0Z5B7</accession>
<dbReference type="AlphaFoldDB" id="A0A3B0Z5B7"/>